<protein>
    <submittedName>
        <fullName evidence="1">Uncharacterized protein</fullName>
    </submittedName>
</protein>
<comment type="caution">
    <text evidence="1">The sequence shown here is derived from an EMBL/GenBank/DDBJ whole genome shotgun (WGS) entry which is preliminary data.</text>
</comment>
<evidence type="ECO:0000313" key="2">
    <source>
        <dbReference type="Proteomes" id="UP000286680"/>
    </source>
</evidence>
<evidence type="ECO:0000313" key="1">
    <source>
        <dbReference type="EMBL" id="RUO40356.1"/>
    </source>
</evidence>
<dbReference type="AlphaFoldDB" id="A0AA94EDN6"/>
<sequence>MAHYVAPFAAVDIIDKQLVVLQLASAQGRLWVHQWHQQPATQACSQKLHCRALMTVMDHRAVHYQQLSEHQQLHQVRESVHASLGLEHTQLDTLTLDYQHTPLGTQVVSGHCSQVRKKQQQFEVLKCPVSIVEPAFQAVIRATNFLLAEHYSPTQSHVLSPEWQILQLAEPLSTLIRCHYGSISALSFHSESDLTSIIGSPLPTFYFGNRNISNRHQFGSQPMLQTLALPSYLQENMSTALGDQLLPLFGCALRGFIKWHH</sequence>
<name>A0AA94EDN6_9GAMM</name>
<proteinExistence type="predicted"/>
<reference evidence="2" key="1">
    <citation type="journal article" date="2018" name="Front. Microbiol.">
        <title>Genome-Based Analysis Reveals the Taxonomy and Diversity of the Family Idiomarinaceae.</title>
        <authorList>
            <person name="Liu Y."/>
            <person name="Lai Q."/>
            <person name="Shao Z."/>
        </authorList>
    </citation>
    <scope>NUCLEOTIDE SEQUENCE [LARGE SCALE GENOMIC DNA]</scope>
    <source>
        <strain evidence="2">SN-14</strain>
    </source>
</reference>
<accession>A0AA94EDN6</accession>
<organism evidence="1 2">
    <name type="scientific">Idiomarina aquatica</name>
    <dbReference type="NCBI Taxonomy" id="1327752"/>
    <lineage>
        <taxon>Bacteria</taxon>
        <taxon>Pseudomonadati</taxon>
        <taxon>Pseudomonadota</taxon>
        <taxon>Gammaproteobacteria</taxon>
        <taxon>Alteromonadales</taxon>
        <taxon>Idiomarinaceae</taxon>
        <taxon>Idiomarina</taxon>
    </lineage>
</organism>
<dbReference type="Proteomes" id="UP000286680">
    <property type="component" value="Unassembled WGS sequence"/>
</dbReference>
<gene>
    <name evidence="1" type="ORF">CWE23_12180</name>
</gene>
<keyword evidence="2" id="KW-1185">Reference proteome</keyword>
<dbReference type="EMBL" id="PIPS01000004">
    <property type="protein sequence ID" value="RUO40356.1"/>
    <property type="molecule type" value="Genomic_DNA"/>
</dbReference>
<dbReference type="RefSeq" id="WP_126820387.1">
    <property type="nucleotide sequence ID" value="NZ_PIPS01000004.1"/>
</dbReference>